<keyword evidence="3" id="KW-1003">Cell membrane</keyword>
<comment type="similarity">
    <text evidence="2">Belongs to the MreD family.</text>
</comment>
<keyword evidence="7 8" id="KW-0472">Membrane</keyword>
<evidence type="ECO:0000313" key="10">
    <source>
        <dbReference type="Proteomes" id="UP000007460"/>
    </source>
</evidence>
<dbReference type="EMBL" id="CP001751">
    <property type="protein sequence ID" value="ADE38951.1"/>
    <property type="molecule type" value="Genomic_DNA"/>
</dbReference>
<evidence type="ECO:0000256" key="5">
    <source>
        <dbReference type="ARBA" id="ARBA00022960"/>
    </source>
</evidence>
<keyword evidence="10" id="KW-1185">Reference proteome</keyword>
<name>D5BRQ4_PUNMI</name>
<proteinExistence type="inferred from homology"/>
<dbReference type="GO" id="GO:0008360">
    <property type="term" value="P:regulation of cell shape"/>
    <property type="evidence" value="ECO:0007669"/>
    <property type="project" value="UniProtKB-KW"/>
</dbReference>
<evidence type="ECO:0000313" key="9">
    <source>
        <dbReference type="EMBL" id="ADE38951.1"/>
    </source>
</evidence>
<keyword evidence="5" id="KW-0133">Cell shape</keyword>
<dbReference type="GO" id="GO:0005886">
    <property type="term" value="C:plasma membrane"/>
    <property type="evidence" value="ECO:0007669"/>
    <property type="project" value="UniProtKB-SubCell"/>
</dbReference>
<dbReference type="Proteomes" id="UP000007460">
    <property type="component" value="Chromosome"/>
</dbReference>
<sequence length="179" mass="20417">MKKTGQYFEKAMEHSEVSGQFLIGFVGVILVLFEGTLASWPVFYGAVPLLSLIFVYWMTLYHSKLMPFITIFIMGLLSDILFSDLIGGRATSYMLLALFMNLRVTDPQDDEFLKVWVNFVVAVMTVMLFQLIFFSVINFSIPSLSPMMFQIGVTLILFPIAYVFLFAISNLLERIKVFA</sequence>
<evidence type="ECO:0000256" key="4">
    <source>
        <dbReference type="ARBA" id="ARBA00022692"/>
    </source>
</evidence>
<dbReference type="KEGG" id="apb:SAR116_0708"/>
<reference evidence="9 10" key="1">
    <citation type="journal article" date="2010" name="J. Bacteriol.">
        <title>Complete genome sequence of "Candidatus Puniceispirillum marinum" IMCC1322, a representative of the SAR116 clade in the Alphaproteobacteria.</title>
        <authorList>
            <person name="Oh H.M."/>
            <person name="Kwon K.K."/>
            <person name="Kang I."/>
            <person name="Kang S.G."/>
            <person name="Lee J.H."/>
            <person name="Kim S.J."/>
            <person name="Cho J.C."/>
        </authorList>
    </citation>
    <scope>NUCLEOTIDE SEQUENCE [LARGE SCALE GENOMIC DNA]</scope>
    <source>
        <strain evidence="9 10">IMCC1322</strain>
    </source>
</reference>
<feature type="transmembrane region" description="Helical" evidence="8">
    <location>
        <begin position="115"/>
        <end position="139"/>
    </location>
</feature>
<feature type="transmembrane region" description="Helical" evidence="8">
    <location>
        <begin position="21"/>
        <end position="37"/>
    </location>
</feature>
<dbReference type="OrthoDB" id="9889676at2"/>
<feature type="transmembrane region" description="Helical" evidence="8">
    <location>
        <begin position="68"/>
        <end position="95"/>
    </location>
</feature>
<protein>
    <submittedName>
        <fullName evidence="9">Uncharacterized protein</fullName>
    </submittedName>
</protein>
<evidence type="ECO:0000256" key="6">
    <source>
        <dbReference type="ARBA" id="ARBA00022989"/>
    </source>
</evidence>
<evidence type="ECO:0000256" key="8">
    <source>
        <dbReference type="SAM" id="Phobius"/>
    </source>
</evidence>
<feature type="transmembrane region" description="Helical" evidence="8">
    <location>
        <begin position="151"/>
        <end position="172"/>
    </location>
</feature>
<gene>
    <name evidence="9" type="ordered locus">SAR116_0708</name>
</gene>
<keyword evidence="4 8" id="KW-0812">Transmembrane</keyword>
<keyword evidence="6 8" id="KW-1133">Transmembrane helix</keyword>
<evidence type="ECO:0000256" key="7">
    <source>
        <dbReference type="ARBA" id="ARBA00023136"/>
    </source>
</evidence>
<dbReference type="RefSeq" id="WP_013045580.1">
    <property type="nucleotide sequence ID" value="NC_014010.1"/>
</dbReference>
<evidence type="ECO:0000256" key="3">
    <source>
        <dbReference type="ARBA" id="ARBA00022475"/>
    </source>
</evidence>
<evidence type="ECO:0000256" key="2">
    <source>
        <dbReference type="ARBA" id="ARBA00007776"/>
    </source>
</evidence>
<dbReference type="HOGENOM" id="CLU_1502279_0_0_5"/>
<comment type="subcellular location">
    <subcellularLocation>
        <location evidence="1">Cell membrane</location>
        <topology evidence="1">Multi-pass membrane protein</topology>
    </subcellularLocation>
</comment>
<evidence type="ECO:0000256" key="1">
    <source>
        <dbReference type="ARBA" id="ARBA00004651"/>
    </source>
</evidence>
<accession>D5BRQ4</accession>
<dbReference type="InterPro" id="IPR007227">
    <property type="entry name" value="Cell_shape_determining_MreD"/>
</dbReference>
<dbReference type="AlphaFoldDB" id="D5BRQ4"/>
<dbReference type="Pfam" id="PF04093">
    <property type="entry name" value="MreD"/>
    <property type="match status" value="1"/>
</dbReference>
<organism evidence="9 10">
    <name type="scientific">Puniceispirillum marinum (strain IMCC1322)</name>
    <dbReference type="NCBI Taxonomy" id="488538"/>
    <lineage>
        <taxon>Bacteria</taxon>
        <taxon>Pseudomonadati</taxon>
        <taxon>Pseudomonadota</taxon>
        <taxon>Alphaproteobacteria</taxon>
        <taxon>Candidatus Puniceispirillales</taxon>
        <taxon>Candidatus Puniceispirillaceae</taxon>
        <taxon>Candidatus Puniceispirillum</taxon>
    </lineage>
</organism>
<dbReference type="STRING" id="488538.SAR116_0708"/>